<dbReference type="InterPro" id="IPR006101">
    <property type="entry name" value="Glyco_hydro_2"/>
</dbReference>
<dbReference type="Pfam" id="PF02837">
    <property type="entry name" value="Glyco_hydro_2_N"/>
    <property type="match status" value="1"/>
</dbReference>
<dbReference type="PROSITE" id="PS00719">
    <property type="entry name" value="GLYCOSYL_HYDROL_F2_1"/>
    <property type="match status" value="1"/>
</dbReference>
<keyword evidence="5 8" id="KW-0378">Hydrolase</keyword>
<dbReference type="Pfam" id="PF00703">
    <property type="entry name" value="Glyco_hydro_2"/>
    <property type="match status" value="1"/>
</dbReference>
<evidence type="ECO:0000313" key="11">
    <source>
        <dbReference type="Proteomes" id="UP000184386"/>
    </source>
</evidence>
<evidence type="ECO:0000256" key="1">
    <source>
        <dbReference type="ARBA" id="ARBA00001412"/>
    </source>
</evidence>
<dbReference type="STRING" id="1121322.SAMN02745136_02036"/>
<dbReference type="GO" id="GO:0009341">
    <property type="term" value="C:beta-galactosidase complex"/>
    <property type="evidence" value="ECO:0007669"/>
    <property type="project" value="InterPro"/>
</dbReference>
<dbReference type="OrthoDB" id="9762066at2"/>
<dbReference type="RefSeq" id="WP_073275447.1">
    <property type="nucleotide sequence ID" value="NZ_FRAC01000010.1"/>
</dbReference>
<protein>
    <recommendedName>
        <fullName evidence="4 8">Beta-galactosidase</fullName>
        <ecNumber evidence="3 8">3.2.1.23</ecNumber>
    </recommendedName>
    <alternativeName>
        <fullName evidence="7 8">Lactase</fullName>
    </alternativeName>
</protein>
<dbReference type="Gene3D" id="2.60.120.260">
    <property type="entry name" value="Galactose-binding domain-like"/>
    <property type="match status" value="1"/>
</dbReference>
<dbReference type="SUPFAM" id="SSF49303">
    <property type="entry name" value="beta-Galactosidase/glucuronidase domain"/>
    <property type="match status" value="2"/>
</dbReference>
<comment type="similarity">
    <text evidence="2 8">Belongs to the glycosyl hydrolase 2 family.</text>
</comment>
<dbReference type="InterPro" id="IPR023230">
    <property type="entry name" value="Glyco_hydro_2_CS"/>
</dbReference>
<dbReference type="InterPro" id="IPR014718">
    <property type="entry name" value="GH-type_carb-bd"/>
</dbReference>
<dbReference type="Pfam" id="PF16353">
    <property type="entry name" value="LacZ_4"/>
    <property type="match status" value="1"/>
</dbReference>
<dbReference type="Gene3D" id="2.70.98.10">
    <property type="match status" value="1"/>
</dbReference>
<dbReference type="SMART" id="SM01038">
    <property type="entry name" value="Bgal_small_N"/>
    <property type="match status" value="1"/>
</dbReference>
<dbReference type="InterPro" id="IPR023232">
    <property type="entry name" value="Glyco_hydro_2_AS"/>
</dbReference>
<dbReference type="GO" id="GO:0030246">
    <property type="term" value="F:carbohydrate binding"/>
    <property type="evidence" value="ECO:0007669"/>
    <property type="project" value="InterPro"/>
</dbReference>
<dbReference type="SUPFAM" id="SSF51445">
    <property type="entry name" value="(Trans)glycosidases"/>
    <property type="match status" value="1"/>
</dbReference>
<evidence type="ECO:0000256" key="5">
    <source>
        <dbReference type="ARBA" id="ARBA00022801"/>
    </source>
</evidence>
<dbReference type="InterPro" id="IPR006104">
    <property type="entry name" value="Glyco_hydro_2_N"/>
</dbReference>
<evidence type="ECO:0000256" key="7">
    <source>
        <dbReference type="ARBA" id="ARBA00032230"/>
    </source>
</evidence>
<dbReference type="EMBL" id="FRAC01000010">
    <property type="protein sequence ID" value="SHK23795.1"/>
    <property type="molecule type" value="Genomic_DNA"/>
</dbReference>
<dbReference type="InterPro" id="IPR050347">
    <property type="entry name" value="Bact_Beta-galactosidase"/>
</dbReference>
<proteinExistence type="inferred from homology"/>
<dbReference type="PRINTS" id="PR00132">
    <property type="entry name" value="GLHYDRLASE2"/>
</dbReference>
<evidence type="ECO:0000256" key="6">
    <source>
        <dbReference type="ARBA" id="ARBA00023295"/>
    </source>
</evidence>
<name>A0A1M6QUE9_9FIRM</name>
<evidence type="ECO:0000256" key="2">
    <source>
        <dbReference type="ARBA" id="ARBA00007401"/>
    </source>
</evidence>
<dbReference type="PROSITE" id="PS00608">
    <property type="entry name" value="GLYCOSYL_HYDROL_F2_2"/>
    <property type="match status" value="1"/>
</dbReference>
<dbReference type="GO" id="GO:0005990">
    <property type="term" value="P:lactose catabolic process"/>
    <property type="evidence" value="ECO:0007669"/>
    <property type="project" value="TreeGrafter"/>
</dbReference>
<dbReference type="SUPFAM" id="SSF49785">
    <property type="entry name" value="Galactose-binding domain-like"/>
    <property type="match status" value="1"/>
</dbReference>
<evidence type="ECO:0000256" key="4">
    <source>
        <dbReference type="ARBA" id="ARBA00013303"/>
    </source>
</evidence>
<evidence type="ECO:0000256" key="8">
    <source>
        <dbReference type="RuleBase" id="RU361154"/>
    </source>
</evidence>
<sequence>MKNLWENQYVTQRNRYPMHAVYGAYESIPQALAGDRNASRYVQNISGSWKFRMTDSPEKVPEGFETFNFKEEDWADIPVPSNWELQGYGKPVYTNMLYPFQRGNKTSHFELETAKGQVELNAPNVPEKNLTGYYHTAFEIPDYYEGRDIFIEFGGVEACFYLWVNGVEIGYSQDSKLEAAFDITHAVRRGKNELAVKVLQFCDGTYLEDQDYWHLSGIHREVRLYAKEKQRLLDYKVETLFQGDNFEEAELKVMLLPNNTVEGYGESKVRLSLYDSNEELITTFNSEPYAVCGYYLLPKFTAFPSVKVLRPHLWSAEDPYLYTLVLETMDGAGNITDIESTRVGFRKVEIKSDGILYLNGKRLIVRGVNLHEFCPETGRCVTTEYMRKQLECIKQLNFNAVRTSHYPHGNDWYDLCDELGVYLVDETNLETHGYGGQLSSSAEWTAAYIERASRMVLRDKNHPSVILWSLGNESGAGMNHAAMYGWIKEYDKTRYVQYESCDPKGNITDIIAPMYPTRAWIENKMADLQDIRPFIMCEYAYAKSNSNGNFAEYWDLVEKYPRFQGGFLWDFQDKALTKVREDGSVKYVYGGAFEEPVLDPVKDMCLNGIVFPDLSWKPAAYEVRNSQAPVKVCYDVPPYFDKAVYRIQNYYQYRDLSHLSITWELQCDGRIADAGELRQYFTLPGQSEVLDFQLDEGKIEGEAFVTFRFSLREKTAYAEAGHVIYTYQLPLEQSELYGKEVMISGEKLSLRETGNRIIIEGKDTDIQFDKDECLFTKVVLASEEMFIGGSDNFYRPVTGIDEGTGEPGRNYAGEWKEEGLNNLEKQVVSVSSAVSDTQIFIFTEVAYNKGKIKVATQYRIGSRGLTISKTVINNCNSKTIPRIGMSLLLPEDKNKITWYGRGPWENYSDRKMAAHIGCYSSTVAEQYTPYIKPVECGGKEEVRYLIIKDGAEQGIRITGAVPFHFDIHDYSVLSCDKADYEEELRRDKNVYLNVDFIHAGVGGDNGWTKTIHPEYFIGKGHYHYQIAIEIL</sequence>
<evidence type="ECO:0000256" key="3">
    <source>
        <dbReference type="ARBA" id="ARBA00012756"/>
    </source>
</evidence>
<dbReference type="InterPro" id="IPR008979">
    <property type="entry name" value="Galactose-bd-like_sf"/>
</dbReference>
<gene>
    <name evidence="10" type="ORF">SAMN02745136_02036</name>
</gene>
<dbReference type="PANTHER" id="PTHR46323:SF2">
    <property type="entry name" value="BETA-GALACTOSIDASE"/>
    <property type="match status" value="1"/>
</dbReference>
<feature type="domain" description="Beta galactosidase small chain/" evidence="9">
    <location>
        <begin position="758"/>
        <end position="1029"/>
    </location>
</feature>
<dbReference type="GO" id="GO:0004565">
    <property type="term" value="F:beta-galactosidase activity"/>
    <property type="evidence" value="ECO:0007669"/>
    <property type="project" value="UniProtKB-EC"/>
</dbReference>
<dbReference type="AlphaFoldDB" id="A0A1M6QUE9"/>
<dbReference type="InterPro" id="IPR013783">
    <property type="entry name" value="Ig-like_fold"/>
</dbReference>
<keyword evidence="11" id="KW-1185">Reference proteome</keyword>
<evidence type="ECO:0000259" key="9">
    <source>
        <dbReference type="SMART" id="SM01038"/>
    </source>
</evidence>
<reference evidence="10 11" key="1">
    <citation type="submission" date="2016-11" db="EMBL/GenBank/DDBJ databases">
        <authorList>
            <person name="Jaros S."/>
            <person name="Januszkiewicz K."/>
            <person name="Wedrychowicz H."/>
        </authorList>
    </citation>
    <scope>NUCLEOTIDE SEQUENCE [LARGE SCALE GENOMIC DNA]</scope>
    <source>
        <strain evidence="10 11">DSM 15929</strain>
    </source>
</reference>
<accession>A0A1M6QUE9</accession>
<dbReference type="InterPro" id="IPR011013">
    <property type="entry name" value="Gal_mutarotase_sf_dom"/>
</dbReference>
<dbReference type="InterPro" id="IPR006103">
    <property type="entry name" value="Glyco_hydro_2_cat"/>
</dbReference>
<dbReference type="InterPro" id="IPR004199">
    <property type="entry name" value="B-gal_small/dom_5"/>
</dbReference>
<dbReference type="InterPro" id="IPR032312">
    <property type="entry name" value="LacZ_4"/>
</dbReference>
<dbReference type="Pfam" id="PF02929">
    <property type="entry name" value="Bgal_small_N"/>
    <property type="match status" value="1"/>
</dbReference>
<organism evidence="10 11">
    <name type="scientific">Anaerocolumna jejuensis DSM 15929</name>
    <dbReference type="NCBI Taxonomy" id="1121322"/>
    <lineage>
        <taxon>Bacteria</taxon>
        <taxon>Bacillati</taxon>
        <taxon>Bacillota</taxon>
        <taxon>Clostridia</taxon>
        <taxon>Lachnospirales</taxon>
        <taxon>Lachnospiraceae</taxon>
        <taxon>Anaerocolumna</taxon>
    </lineage>
</organism>
<dbReference type="Pfam" id="PF02836">
    <property type="entry name" value="Glyco_hydro_2_C"/>
    <property type="match status" value="1"/>
</dbReference>
<dbReference type="Gene3D" id="3.20.20.80">
    <property type="entry name" value="Glycosidases"/>
    <property type="match status" value="1"/>
</dbReference>
<dbReference type="SUPFAM" id="SSF74650">
    <property type="entry name" value="Galactose mutarotase-like"/>
    <property type="match status" value="1"/>
</dbReference>
<comment type="catalytic activity">
    <reaction evidence="1 8">
        <text>Hydrolysis of terminal non-reducing beta-D-galactose residues in beta-D-galactosides.</text>
        <dbReference type="EC" id="3.2.1.23"/>
    </reaction>
</comment>
<dbReference type="Proteomes" id="UP000184386">
    <property type="component" value="Unassembled WGS sequence"/>
</dbReference>
<dbReference type="EC" id="3.2.1.23" evidence="3 8"/>
<dbReference type="InterPro" id="IPR017853">
    <property type="entry name" value="GH"/>
</dbReference>
<dbReference type="InterPro" id="IPR036156">
    <property type="entry name" value="Beta-gal/glucu_dom_sf"/>
</dbReference>
<dbReference type="InterPro" id="IPR006102">
    <property type="entry name" value="Ig-like_GH2"/>
</dbReference>
<keyword evidence="6 8" id="KW-0326">Glycosidase</keyword>
<dbReference type="PANTHER" id="PTHR46323">
    <property type="entry name" value="BETA-GALACTOSIDASE"/>
    <property type="match status" value="1"/>
</dbReference>
<dbReference type="Gene3D" id="2.60.40.10">
    <property type="entry name" value="Immunoglobulins"/>
    <property type="match status" value="2"/>
</dbReference>
<evidence type="ECO:0000313" key="10">
    <source>
        <dbReference type="EMBL" id="SHK23795.1"/>
    </source>
</evidence>